<sequence length="37" mass="4566">MKHIIIFTQFNYMYVKSIINSFFIKFFFQIILFLVIG</sequence>
<evidence type="ECO:0000313" key="2">
    <source>
        <dbReference type="EMBL" id="CAG1831779.1"/>
    </source>
</evidence>
<name>A0A8D6ZM66_MUSAM</name>
<keyword evidence="1" id="KW-0472">Membrane</keyword>
<accession>A0A8D6ZM66</accession>
<feature type="transmembrane region" description="Helical" evidence="1">
    <location>
        <begin position="12"/>
        <end position="36"/>
    </location>
</feature>
<protein>
    <submittedName>
        <fullName evidence="2">(wild Malaysian banana) hypothetical protein</fullName>
    </submittedName>
</protein>
<keyword evidence="1" id="KW-0812">Transmembrane</keyword>
<organism evidence="2">
    <name type="scientific">Musa acuminata subsp. malaccensis</name>
    <name type="common">Wild banana</name>
    <name type="synonym">Musa malaccensis</name>
    <dbReference type="NCBI Taxonomy" id="214687"/>
    <lineage>
        <taxon>Eukaryota</taxon>
        <taxon>Viridiplantae</taxon>
        <taxon>Streptophyta</taxon>
        <taxon>Embryophyta</taxon>
        <taxon>Tracheophyta</taxon>
        <taxon>Spermatophyta</taxon>
        <taxon>Magnoliopsida</taxon>
        <taxon>Liliopsida</taxon>
        <taxon>Zingiberales</taxon>
        <taxon>Musaceae</taxon>
        <taxon>Musa</taxon>
    </lineage>
</organism>
<proteinExistence type="predicted"/>
<reference evidence="2" key="1">
    <citation type="submission" date="2021-03" db="EMBL/GenBank/DDBJ databases">
        <authorList>
            <consortium name="Genoscope - CEA"/>
            <person name="William W."/>
        </authorList>
    </citation>
    <scope>NUCLEOTIDE SEQUENCE</scope>
    <source>
        <strain evidence="2">Doubled-haploid Pahang</strain>
    </source>
</reference>
<dbReference type="AlphaFoldDB" id="A0A8D6ZM66"/>
<keyword evidence="1" id="KW-1133">Transmembrane helix</keyword>
<evidence type="ECO:0000256" key="1">
    <source>
        <dbReference type="SAM" id="Phobius"/>
    </source>
</evidence>
<dbReference type="EMBL" id="HG996472">
    <property type="protein sequence ID" value="CAG1831779.1"/>
    <property type="molecule type" value="Genomic_DNA"/>
</dbReference>
<gene>
    <name evidence="2" type="ORF">GSMUA_350330.1</name>
</gene>